<feature type="transmembrane region" description="Helical" evidence="1">
    <location>
        <begin position="44"/>
        <end position="63"/>
    </location>
</feature>
<proteinExistence type="predicted"/>
<geneLocation type="chloroplast" evidence="2"/>
<keyword evidence="2" id="KW-0150">Chloroplast</keyword>
<keyword evidence="1" id="KW-0812">Transmembrane</keyword>
<sequence>MSFLSFCLKFCFFSLNIYIYIMFKDKMTLFKILDHFLKKSYTNNVITYVLIKLVFFFIMFHLFQYPFQLEHIFFCQKKLIFFIYVV</sequence>
<keyword evidence="1" id="KW-1133">Transmembrane helix</keyword>
<name>A6YG83_PLETE</name>
<organism evidence="2">
    <name type="scientific">Pleurastrum terricola</name>
    <name type="common">Filamentous green alga</name>
    <name type="synonym">Leptosira terrestris</name>
    <dbReference type="NCBI Taxonomy" id="34116"/>
    <lineage>
        <taxon>Eukaryota</taxon>
        <taxon>Viridiplantae</taxon>
        <taxon>Chlorophyta</taxon>
        <taxon>core chlorophytes</taxon>
        <taxon>Chlorophyceae</taxon>
        <taxon>CS clade</taxon>
        <taxon>Chlamydomonadales</taxon>
        <taxon>Pleurastraceae</taxon>
        <taxon>Pleurastrum</taxon>
    </lineage>
</organism>
<protein>
    <submittedName>
        <fullName evidence="2">Uncharacterized protein</fullName>
    </submittedName>
</protein>
<dbReference type="RefSeq" id="YP_001382160.1">
    <property type="nucleotide sequence ID" value="NC_009681.1"/>
</dbReference>
<dbReference type="AlphaFoldDB" id="A6YG83"/>
<gene>
    <name evidence="2" type="primary">orf86</name>
</gene>
<evidence type="ECO:0000313" key="2">
    <source>
        <dbReference type="EMBL" id="ABO69358.1"/>
    </source>
</evidence>
<reference evidence="2" key="1">
    <citation type="journal article" date="2007" name="BMC Genomics">
        <title>The chloroplast genome sequence of the green alga Leptosira terrestris: multiple losses of the inverted repeat and extensive genome rearrangements within the Trebouxiophyceae.</title>
        <authorList>
            <person name="de Cambiaire J.C."/>
            <person name="Otis C."/>
            <person name="Turmel M."/>
            <person name="Lemieux C."/>
        </authorList>
    </citation>
    <scope>NUCLEOTIDE SEQUENCE [LARGE SCALE GENOMIC DNA]</scope>
</reference>
<keyword evidence="2" id="KW-0934">Plastid</keyword>
<reference evidence="2" key="2">
    <citation type="submission" date="2007-03" db="EMBL/GenBank/DDBJ databases">
        <authorList>
            <consortium name="NIH - Zebrafish Gene Collection (ZGC) project"/>
        </authorList>
    </citation>
    <scope>NUCLEOTIDE SEQUENCE</scope>
</reference>
<dbReference type="EMBL" id="EF506945">
    <property type="protein sequence ID" value="ABO69358.1"/>
    <property type="molecule type" value="Genomic_DNA"/>
</dbReference>
<dbReference type="GeneID" id="5383730"/>
<keyword evidence="1" id="KW-0472">Membrane</keyword>
<evidence type="ECO:0000256" key="1">
    <source>
        <dbReference type="SAM" id="Phobius"/>
    </source>
</evidence>
<accession>A6YG83</accession>
<feature type="transmembrane region" description="Helical" evidence="1">
    <location>
        <begin position="6"/>
        <end position="23"/>
    </location>
</feature>